<dbReference type="Gene3D" id="3.40.630.30">
    <property type="match status" value="1"/>
</dbReference>
<dbReference type="Proteomes" id="UP000601789">
    <property type="component" value="Unassembled WGS sequence"/>
</dbReference>
<protein>
    <submittedName>
        <fullName evidence="2">GNAT family N-acetyltransferase</fullName>
    </submittedName>
</protein>
<gene>
    <name evidence="2" type="ORF">IOD40_04890</name>
</gene>
<keyword evidence="3" id="KW-1185">Reference proteome</keyword>
<feature type="domain" description="N-acetyltransferase" evidence="1">
    <location>
        <begin position="1"/>
        <end position="191"/>
    </location>
</feature>
<dbReference type="EMBL" id="JADGMQ010000002">
    <property type="protein sequence ID" value="MBI1620000.1"/>
    <property type="molecule type" value="Genomic_DNA"/>
</dbReference>
<dbReference type="InterPro" id="IPR000182">
    <property type="entry name" value="GNAT_dom"/>
</dbReference>
<evidence type="ECO:0000313" key="2">
    <source>
        <dbReference type="EMBL" id="MBI1620000.1"/>
    </source>
</evidence>
<accession>A0ABS0S9M6</accession>
<dbReference type="Pfam" id="PF00583">
    <property type="entry name" value="Acetyltransf_1"/>
    <property type="match status" value="1"/>
</dbReference>
<proteinExistence type="predicted"/>
<sequence>MEVRRLSRSEAEAAFDELARLRIVVFRDFPYLYEGDLDYERDYLSTFLKSPGAVVIGAIDGSKLVGAATASPLADHFDEFGKPFIERGLDPASYFYFSESVLEKEYRGQGVGVRFFEEREKAAREQGFPSCVFSSVVRPEGHPMLPAGYQPLDAFWTKRGYSKIDGLVSEFSWKDIGEAEETAKPMQFWARTF</sequence>
<dbReference type="SUPFAM" id="SSF55729">
    <property type="entry name" value="Acyl-CoA N-acyltransferases (Nat)"/>
    <property type="match status" value="1"/>
</dbReference>
<organism evidence="2 3">
    <name type="scientific">Aquamicrobium zhengzhouense</name>
    <dbReference type="NCBI Taxonomy" id="2781738"/>
    <lineage>
        <taxon>Bacteria</taxon>
        <taxon>Pseudomonadati</taxon>
        <taxon>Pseudomonadota</taxon>
        <taxon>Alphaproteobacteria</taxon>
        <taxon>Hyphomicrobiales</taxon>
        <taxon>Phyllobacteriaceae</taxon>
        <taxon>Aquamicrobium</taxon>
    </lineage>
</organism>
<evidence type="ECO:0000313" key="3">
    <source>
        <dbReference type="Proteomes" id="UP000601789"/>
    </source>
</evidence>
<dbReference type="PROSITE" id="PS51186">
    <property type="entry name" value="GNAT"/>
    <property type="match status" value="1"/>
</dbReference>
<reference evidence="2 3" key="1">
    <citation type="submission" date="2020-10" db="EMBL/GenBank/DDBJ databases">
        <title>Aquamicrobium zhengzhouensis sp. nov., a exopolysaccharide producing bacterium isolated from farmland soil.</title>
        <authorList>
            <person name="Wang X."/>
        </authorList>
    </citation>
    <scope>NUCLEOTIDE SEQUENCE [LARGE SCALE GENOMIC DNA]</scope>
    <source>
        <strain evidence="3">cd-1</strain>
    </source>
</reference>
<dbReference type="CDD" id="cd04301">
    <property type="entry name" value="NAT_SF"/>
    <property type="match status" value="1"/>
</dbReference>
<name>A0ABS0S9M6_9HYPH</name>
<dbReference type="RefSeq" id="WP_198475336.1">
    <property type="nucleotide sequence ID" value="NZ_JADGMQ010000002.1"/>
</dbReference>
<dbReference type="InterPro" id="IPR016181">
    <property type="entry name" value="Acyl_CoA_acyltransferase"/>
</dbReference>
<evidence type="ECO:0000259" key="1">
    <source>
        <dbReference type="PROSITE" id="PS51186"/>
    </source>
</evidence>
<comment type="caution">
    <text evidence="2">The sequence shown here is derived from an EMBL/GenBank/DDBJ whole genome shotgun (WGS) entry which is preliminary data.</text>
</comment>